<proteinExistence type="predicted"/>
<dbReference type="AlphaFoldDB" id="A0A0P9SCG4"/>
<protein>
    <submittedName>
        <fullName evidence="1">Uncharacterized protein</fullName>
    </submittedName>
</protein>
<dbReference type="EMBL" id="LJQG01000031">
    <property type="protein sequence ID" value="KPX23964.1"/>
    <property type="molecule type" value="Genomic_DNA"/>
</dbReference>
<evidence type="ECO:0000313" key="2">
    <source>
        <dbReference type="Proteomes" id="UP000050346"/>
    </source>
</evidence>
<dbReference type="Proteomes" id="UP000050346">
    <property type="component" value="Unassembled WGS sequence"/>
</dbReference>
<name>A0A0P9SCG4_PSEA0</name>
<sequence length="85" mass="9154">MTCNATLPAIWLTTFIARSIVGFVESLSATRANEDAMLVRLIICFPGNSLSSWWQATGSGSTGESIFDAGLGYKAHGVPFRPCKR</sequence>
<reference evidence="1 2" key="1">
    <citation type="submission" date="2015-09" db="EMBL/GenBank/DDBJ databases">
        <title>Genome announcement of multiple Pseudomonas syringae strains.</title>
        <authorList>
            <person name="Thakur S."/>
            <person name="Wang P.W."/>
            <person name="Gong Y."/>
            <person name="Weir B.S."/>
            <person name="Guttman D.S."/>
        </authorList>
    </citation>
    <scope>NUCLEOTIDE SEQUENCE [LARGE SCALE GENOMIC DNA]</scope>
    <source>
        <strain evidence="1 2">ICMP9150</strain>
    </source>
</reference>
<organism evidence="1 2">
    <name type="scientific">Pseudomonas amygdali pv. dendropanacis</name>
    <dbReference type="NCBI Taxonomy" id="235272"/>
    <lineage>
        <taxon>Bacteria</taxon>
        <taxon>Pseudomonadati</taxon>
        <taxon>Pseudomonadota</taxon>
        <taxon>Gammaproteobacteria</taxon>
        <taxon>Pseudomonadales</taxon>
        <taxon>Pseudomonadaceae</taxon>
        <taxon>Pseudomonas</taxon>
        <taxon>Pseudomonas amygdali</taxon>
    </lineage>
</organism>
<comment type="caution">
    <text evidence="1">The sequence shown here is derived from an EMBL/GenBank/DDBJ whole genome shotgun (WGS) entry which is preliminary data.</text>
</comment>
<gene>
    <name evidence="1" type="ORF">ALO71_101155</name>
</gene>
<evidence type="ECO:0000313" key="1">
    <source>
        <dbReference type="EMBL" id="KPX23964.1"/>
    </source>
</evidence>
<accession>A0A0P9SCG4</accession>